<evidence type="ECO:0000256" key="1">
    <source>
        <dbReference type="SAM" id="Phobius"/>
    </source>
</evidence>
<comment type="caution">
    <text evidence="2">The sequence shown here is derived from an EMBL/GenBank/DDBJ whole genome shotgun (WGS) entry which is preliminary data.</text>
</comment>
<organism evidence="2">
    <name type="scientific">marine sediment metagenome</name>
    <dbReference type="NCBI Taxonomy" id="412755"/>
    <lineage>
        <taxon>unclassified sequences</taxon>
        <taxon>metagenomes</taxon>
        <taxon>ecological metagenomes</taxon>
    </lineage>
</organism>
<reference evidence="2" key="1">
    <citation type="journal article" date="2014" name="Front. Microbiol.">
        <title>High frequency of phylogenetically diverse reductive dehalogenase-homologous genes in deep subseafloor sedimentary metagenomes.</title>
        <authorList>
            <person name="Kawai M."/>
            <person name="Futagami T."/>
            <person name="Toyoda A."/>
            <person name="Takaki Y."/>
            <person name="Nishi S."/>
            <person name="Hori S."/>
            <person name="Arai W."/>
            <person name="Tsubouchi T."/>
            <person name="Morono Y."/>
            <person name="Uchiyama I."/>
            <person name="Ito T."/>
            <person name="Fujiyama A."/>
            <person name="Inagaki F."/>
            <person name="Takami H."/>
        </authorList>
    </citation>
    <scope>NUCLEOTIDE SEQUENCE</scope>
    <source>
        <strain evidence="2">Expedition CK06-06</strain>
    </source>
</reference>
<name>X0W2E5_9ZZZZ</name>
<gene>
    <name evidence="2" type="ORF">S01H1_52779</name>
</gene>
<protein>
    <submittedName>
        <fullName evidence="2">Uncharacterized protein</fullName>
    </submittedName>
</protein>
<feature type="non-terminal residue" evidence="2">
    <location>
        <position position="68"/>
    </location>
</feature>
<dbReference type="AlphaFoldDB" id="X0W2E5"/>
<sequence>MPIVEHIPAMIRVIMVFVLVLICIRKKLSLGNAFMLGAIFLSVLFGLKPLAMLKSIAASILDPKTLSI</sequence>
<keyword evidence="1" id="KW-1133">Transmembrane helix</keyword>
<feature type="transmembrane region" description="Helical" evidence="1">
    <location>
        <begin position="6"/>
        <end position="24"/>
    </location>
</feature>
<feature type="transmembrane region" description="Helical" evidence="1">
    <location>
        <begin position="36"/>
        <end position="61"/>
    </location>
</feature>
<keyword evidence="1" id="KW-0812">Transmembrane</keyword>
<keyword evidence="1" id="KW-0472">Membrane</keyword>
<proteinExistence type="predicted"/>
<accession>X0W2E5</accession>
<dbReference type="EMBL" id="BARS01034135">
    <property type="protein sequence ID" value="GAG18813.1"/>
    <property type="molecule type" value="Genomic_DNA"/>
</dbReference>
<evidence type="ECO:0000313" key="2">
    <source>
        <dbReference type="EMBL" id="GAG18813.1"/>
    </source>
</evidence>